<keyword evidence="2" id="KW-1133">Transmembrane helix</keyword>
<dbReference type="AlphaFoldDB" id="A0A8R7QN98"/>
<proteinExistence type="predicted"/>
<dbReference type="InterPro" id="IPR036322">
    <property type="entry name" value="WD40_repeat_dom_sf"/>
</dbReference>
<evidence type="ECO:0000256" key="2">
    <source>
        <dbReference type="SAM" id="Phobius"/>
    </source>
</evidence>
<dbReference type="PANTHER" id="PTHR44083:SF14">
    <property type="entry name" value="F-BOX DOMAIN-CONTAINING PROTEIN"/>
    <property type="match status" value="1"/>
</dbReference>
<keyword evidence="2" id="KW-0472">Membrane</keyword>
<dbReference type="GO" id="GO:0006355">
    <property type="term" value="P:regulation of DNA-templated transcription"/>
    <property type="evidence" value="ECO:0007669"/>
    <property type="project" value="InterPro"/>
</dbReference>
<dbReference type="SUPFAM" id="SSF50978">
    <property type="entry name" value="WD40 repeat-like"/>
    <property type="match status" value="1"/>
</dbReference>
<dbReference type="SMART" id="SM00320">
    <property type="entry name" value="WD40"/>
    <property type="match status" value="1"/>
</dbReference>
<dbReference type="InterPro" id="IPR027728">
    <property type="entry name" value="Topless_fam"/>
</dbReference>
<feature type="repeat" description="WD" evidence="1">
    <location>
        <begin position="27"/>
        <end position="68"/>
    </location>
</feature>
<dbReference type="EnsemblPlants" id="TuG1812G0600001020.01.T07">
    <property type="protein sequence ID" value="TuG1812G0600001020.01.T07"/>
    <property type="gene ID" value="TuG1812G0600001020.01"/>
</dbReference>
<evidence type="ECO:0000313" key="4">
    <source>
        <dbReference type="Proteomes" id="UP000015106"/>
    </source>
</evidence>
<reference evidence="3" key="2">
    <citation type="submission" date="2018-03" db="EMBL/GenBank/DDBJ databases">
        <title>The Triticum urartu genome reveals the dynamic nature of wheat genome evolution.</title>
        <authorList>
            <person name="Ling H."/>
            <person name="Ma B."/>
            <person name="Shi X."/>
            <person name="Liu H."/>
            <person name="Dong L."/>
            <person name="Sun H."/>
            <person name="Cao Y."/>
            <person name="Gao Q."/>
            <person name="Zheng S."/>
            <person name="Li Y."/>
            <person name="Yu Y."/>
            <person name="Du H."/>
            <person name="Qi M."/>
            <person name="Li Y."/>
            <person name="Yu H."/>
            <person name="Cui Y."/>
            <person name="Wang N."/>
            <person name="Chen C."/>
            <person name="Wu H."/>
            <person name="Zhao Y."/>
            <person name="Zhang J."/>
            <person name="Li Y."/>
            <person name="Zhou W."/>
            <person name="Zhang B."/>
            <person name="Hu W."/>
            <person name="Eijk M."/>
            <person name="Tang J."/>
            <person name="Witsenboer H."/>
            <person name="Zhao S."/>
            <person name="Li Z."/>
            <person name="Zhang A."/>
            <person name="Wang D."/>
            <person name="Liang C."/>
        </authorList>
    </citation>
    <scope>NUCLEOTIDE SEQUENCE [LARGE SCALE GENOMIC DNA]</scope>
    <source>
        <strain evidence="3">cv. G1812</strain>
    </source>
</reference>
<dbReference type="Gramene" id="TuG1812G0600001020.01.T07">
    <property type="protein sequence ID" value="TuG1812G0600001020.01.T07"/>
    <property type="gene ID" value="TuG1812G0600001020.01"/>
</dbReference>
<keyword evidence="1" id="KW-0853">WD repeat</keyword>
<dbReference type="Proteomes" id="UP000015106">
    <property type="component" value="Chromosome 6"/>
</dbReference>
<dbReference type="PROSITE" id="PS50082">
    <property type="entry name" value="WD_REPEATS_2"/>
    <property type="match status" value="1"/>
</dbReference>
<protein>
    <submittedName>
        <fullName evidence="3">Uncharacterized protein</fullName>
    </submittedName>
</protein>
<dbReference type="InterPro" id="IPR015943">
    <property type="entry name" value="WD40/YVTN_repeat-like_dom_sf"/>
</dbReference>
<dbReference type="Gene3D" id="2.130.10.10">
    <property type="entry name" value="YVTN repeat-like/Quinoprotein amine dehydrogenase"/>
    <property type="match status" value="1"/>
</dbReference>
<evidence type="ECO:0000256" key="1">
    <source>
        <dbReference type="PROSITE-ProRule" id="PRU00221"/>
    </source>
</evidence>
<feature type="transmembrane region" description="Helical" evidence="2">
    <location>
        <begin position="92"/>
        <end position="117"/>
    </location>
</feature>
<keyword evidence="2" id="KW-0812">Transmembrane</keyword>
<reference evidence="4" key="1">
    <citation type="journal article" date="2013" name="Nature">
        <title>Draft genome of the wheat A-genome progenitor Triticum urartu.</title>
        <authorList>
            <person name="Ling H.Q."/>
            <person name="Zhao S."/>
            <person name="Liu D."/>
            <person name="Wang J."/>
            <person name="Sun H."/>
            <person name="Zhang C."/>
            <person name="Fan H."/>
            <person name="Li D."/>
            <person name="Dong L."/>
            <person name="Tao Y."/>
            <person name="Gao C."/>
            <person name="Wu H."/>
            <person name="Li Y."/>
            <person name="Cui Y."/>
            <person name="Guo X."/>
            <person name="Zheng S."/>
            <person name="Wang B."/>
            <person name="Yu K."/>
            <person name="Liang Q."/>
            <person name="Yang W."/>
            <person name="Lou X."/>
            <person name="Chen J."/>
            <person name="Feng M."/>
            <person name="Jian J."/>
            <person name="Zhang X."/>
            <person name="Luo G."/>
            <person name="Jiang Y."/>
            <person name="Liu J."/>
            <person name="Wang Z."/>
            <person name="Sha Y."/>
            <person name="Zhang B."/>
            <person name="Wu H."/>
            <person name="Tang D."/>
            <person name="Shen Q."/>
            <person name="Xue P."/>
            <person name="Zou S."/>
            <person name="Wang X."/>
            <person name="Liu X."/>
            <person name="Wang F."/>
            <person name="Yang Y."/>
            <person name="An X."/>
            <person name="Dong Z."/>
            <person name="Zhang K."/>
            <person name="Zhang X."/>
            <person name="Luo M.C."/>
            <person name="Dvorak J."/>
            <person name="Tong Y."/>
            <person name="Wang J."/>
            <person name="Yang H."/>
            <person name="Li Z."/>
            <person name="Wang D."/>
            <person name="Zhang A."/>
            <person name="Wang J."/>
        </authorList>
    </citation>
    <scope>NUCLEOTIDE SEQUENCE</scope>
    <source>
        <strain evidence="4">cv. G1812</strain>
    </source>
</reference>
<evidence type="ECO:0000313" key="3">
    <source>
        <dbReference type="EnsemblPlants" id="TuG1812G0600001020.01.T07"/>
    </source>
</evidence>
<reference evidence="3" key="3">
    <citation type="submission" date="2022-06" db="UniProtKB">
        <authorList>
            <consortium name="EnsemblPlants"/>
        </authorList>
    </citation>
    <scope>IDENTIFICATION</scope>
</reference>
<sequence length="122" mass="13813">MEQLSPSGPVPQPSWSLDIIPTKVACTLSQGSNVTSMDFHPCHTLLLVGSANGEFTIWEIGTRERLVSEPFQIWNMQACSAQFQVTNYICNLLLLLLLVVLYLVCKHLHGLILYMWLTNYFL</sequence>
<dbReference type="InterPro" id="IPR001680">
    <property type="entry name" value="WD40_rpt"/>
</dbReference>
<accession>A0A8R7QN98</accession>
<organism evidence="3 4">
    <name type="scientific">Triticum urartu</name>
    <name type="common">Red wild einkorn</name>
    <name type="synonym">Crithodium urartu</name>
    <dbReference type="NCBI Taxonomy" id="4572"/>
    <lineage>
        <taxon>Eukaryota</taxon>
        <taxon>Viridiplantae</taxon>
        <taxon>Streptophyta</taxon>
        <taxon>Embryophyta</taxon>
        <taxon>Tracheophyta</taxon>
        <taxon>Spermatophyta</taxon>
        <taxon>Magnoliopsida</taxon>
        <taxon>Liliopsida</taxon>
        <taxon>Poales</taxon>
        <taxon>Poaceae</taxon>
        <taxon>BOP clade</taxon>
        <taxon>Pooideae</taxon>
        <taxon>Triticodae</taxon>
        <taxon>Triticeae</taxon>
        <taxon>Triticinae</taxon>
        <taxon>Triticum</taxon>
    </lineage>
</organism>
<keyword evidence="4" id="KW-1185">Reference proteome</keyword>
<name>A0A8R7QN98_TRIUA</name>
<dbReference type="PANTHER" id="PTHR44083">
    <property type="entry name" value="TOPLESS-RELATED PROTEIN 1-RELATED"/>
    <property type="match status" value="1"/>
</dbReference>